<evidence type="ECO:0008006" key="8">
    <source>
        <dbReference type="Google" id="ProtNLM"/>
    </source>
</evidence>
<dbReference type="InterPro" id="IPR001599">
    <property type="entry name" value="Macroglobln_a2"/>
</dbReference>
<dbReference type="InterPro" id="IPR011626">
    <property type="entry name" value="Alpha-macroglobulin_TED"/>
</dbReference>
<dbReference type="Proteomes" id="UP000428260">
    <property type="component" value="Chromosome"/>
</dbReference>
<dbReference type="InterPro" id="IPR041203">
    <property type="entry name" value="Bact_A2M_MG5"/>
</dbReference>
<keyword evidence="7" id="KW-1185">Reference proteome</keyword>
<dbReference type="Pfam" id="PF07703">
    <property type="entry name" value="A2M_BRD"/>
    <property type="match status" value="1"/>
</dbReference>
<dbReference type="InterPro" id="IPR041462">
    <property type="entry name" value="Bact_A2M_MG6"/>
</dbReference>
<evidence type="ECO:0000256" key="2">
    <source>
        <dbReference type="ARBA" id="ARBA00022729"/>
    </source>
</evidence>
<feature type="domain" description="Alpha-2-macroglobulin bait region" evidence="4">
    <location>
        <begin position="974"/>
        <end position="1116"/>
    </location>
</feature>
<evidence type="ECO:0000313" key="7">
    <source>
        <dbReference type="Proteomes" id="UP000428260"/>
    </source>
</evidence>
<evidence type="ECO:0000313" key="6">
    <source>
        <dbReference type="EMBL" id="QGY42892.1"/>
    </source>
</evidence>
<evidence type="ECO:0000259" key="5">
    <source>
        <dbReference type="SMART" id="SM01360"/>
    </source>
</evidence>
<dbReference type="SMART" id="SM01419">
    <property type="entry name" value="Thiol-ester_cl"/>
    <property type="match status" value="1"/>
</dbReference>
<dbReference type="KEGG" id="mcos:GM418_04245"/>
<dbReference type="GO" id="GO:0005615">
    <property type="term" value="C:extracellular space"/>
    <property type="evidence" value="ECO:0007669"/>
    <property type="project" value="InterPro"/>
</dbReference>
<accession>A0A6I6JRV9</accession>
<organism evidence="6 7">
    <name type="scientific">Maribellus comscasis</name>
    <dbReference type="NCBI Taxonomy" id="2681766"/>
    <lineage>
        <taxon>Bacteria</taxon>
        <taxon>Pseudomonadati</taxon>
        <taxon>Bacteroidota</taxon>
        <taxon>Bacteroidia</taxon>
        <taxon>Marinilabiliales</taxon>
        <taxon>Prolixibacteraceae</taxon>
        <taxon>Maribellus</taxon>
    </lineage>
</organism>
<evidence type="ECO:0000256" key="3">
    <source>
        <dbReference type="SAM" id="SignalP"/>
    </source>
</evidence>
<evidence type="ECO:0000256" key="1">
    <source>
        <dbReference type="ARBA" id="ARBA00010556"/>
    </source>
</evidence>
<dbReference type="Gene3D" id="2.60.40.1930">
    <property type="match status" value="1"/>
</dbReference>
<dbReference type="Gene3D" id="1.50.10.20">
    <property type="match status" value="1"/>
</dbReference>
<dbReference type="GO" id="GO:0004866">
    <property type="term" value="F:endopeptidase inhibitor activity"/>
    <property type="evidence" value="ECO:0007669"/>
    <property type="project" value="InterPro"/>
</dbReference>
<proteinExistence type="inferred from homology"/>
<dbReference type="SMART" id="SM01359">
    <property type="entry name" value="A2M_N_2"/>
    <property type="match status" value="1"/>
</dbReference>
<dbReference type="Pfam" id="PF07678">
    <property type="entry name" value="TED_complement"/>
    <property type="match status" value="1"/>
</dbReference>
<dbReference type="EMBL" id="CP046401">
    <property type="protein sequence ID" value="QGY42892.1"/>
    <property type="molecule type" value="Genomic_DNA"/>
</dbReference>
<reference evidence="6 7" key="1">
    <citation type="submission" date="2019-11" db="EMBL/GenBank/DDBJ databases">
        <authorList>
            <person name="Zheng R.K."/>
            <person name="Sun C.M."/>
        </authorList>
    </citation>
    <scope>NUCLEOTIDE SEQUENCE [LARGE SCALE GENOMIC DNA]</scope>
    <source>
        <strain evidence="6 7">WC007</strain>
    </source>
</reference>
<dbReference type="InterPro" id="IPR051802">
    <property type="entry name" value="YfhM-like"/>
</dbReference>
<dbReference type="Pfam" id="PF01835">
    <property type="entry name" value="MG2"/>
    <property type="match status" value="1"/>
</dbReference>
<evidence type="ECO:0000259" key="4">
    <source>
        <dbReference type="SMART" id="SM01359"/>
    </source>
</evidence>
<dbReference type="Pfam" id="PF17962">
    <property type="entry name" value="bMG6"/>
    <property type="match status" value="1"/>
</dbReference>
<name>A0A6I6JRV9_9BACT</name>
<dbReference type="InterPro" id="IPR047565">
    <property type="entry name" value="Alpha-macroglob_thiol-ester_cl"/>
</dbReference>
<protein>
    <recommendedName>
        <fullName evidence="8">Alpha-2-macroglobulin</fullName>
    </recommendedName>
</protein>
<keyword evidence="2 3" id="KW-0732">Signal</keyword>
<dbReference type="InterPro" id="IPR011625">
    <property type="entry name" value="A2M_N_BRD"/>
</dbReference>
<dbReference type="InterPro" id="IPR002890">
    <property type="entry name" value="MG2"/>
</dbReference>
<dbReference type="InterPro" id="IPR021868">
    <property type="entry name" value="Alpha_2_Macroglob_MG3"/>
</dbReference>
<feature type="signal peptide" evidence="3">
    <location>
        <begin position="1"/>
        <end position="23"/>
    </location>
</feature>
<dbReference type="RefSeq" id="WP_158863478.1">
    <property type="nucleotide sequence ID" value="NZ_CP046401.1"/>
</dbReference>
<dbReference type="Pfam" id="PF11974">
    <property type="entry name" value="bMG3"/>
    <property type="match status" value="1"/>
</dbReference>
<comment type="similarity">
    <text evidence="1">Belongs to the protease inhibitor I39 (alpha-2-macroglobulin) family. Bacterial alpha-2-macroglobulin subfamily.</text>
</comment>
<dbReference type="Pfam" id="PF00207">
    <property type="entry name" value="A2M"/>
    <property type="match status" value="1"/>
</dbReference>
<dbReference type="InterPro" id="IPR008930">
    <property type="entry name" value="Terpenoid_cyclase/PrenylTrfase"/>
</dbReference>
<feature type="domain" description="Alpha-2-macroglobulin" evidence="5">
    <location>
        <begin position="1179"/>
        <end position="1268"/>
    </location>
</feature>
<dbReference type="PANTHER" id="PTHR40094:SF1">
    <property type="entry name" value="UBIQUITIN DOMAIN-CONTAINING PROTEIN"/>
    <property type="match status" value="1"/>
</dbReference>
<feature type="chain" id="PRO_5026335844" description="Alpha-2-macroglobulin" evidence="3">
    <location>
        <begin position="24"/>
        <end position="1846"/>
    </location>
</feature>
<gene>
    <name evidence="6" type="ORF">GM418_04245</name>
</gene>
<dbReference type="PANTHER" id="PTHR40094">
    <property type="entry name" value="ALPHA-2-MACROGLOBULIN HOMOLOG"/>
    <property type="match status" value="1"/>
</dbReference>
<sequence length="1846" mass="208090">MKKNISPLLVWLFLFLIACNSDNKTVDTDAAFGKYVQAFTSGTISTEPVISVYLAKPFTSDVNPEQQLFQFSPEIKGKTVLVGNRIIEFRPSEPLKSGTKYSAEFYLGKIVETEKGLEKMPFSFSTIKQSFSVTLEGLKNYESDVPEQMKFSGYLLTADVANPVETEKVIAASYKGKEISLNWTHATDRRKHFFTIDSLLRDETNTQELIISWDGKPLNVDKKGQEKVKVPALNVFNVLDAKVLQEPEQHLEIRFSDPLQKSQDLTGLVTLSDGTSLRLVTEGNIIKAWPEKMLSGEIDLTVFEGIENVNYAKIKSPQTFRLQFSSLKPAVRLIGKGVIVPQNGTLEMPFEAVSLNAVEIRVIQIFKNNVLQFFQENRLEGDSELKKVGRLVYSGKVPLKGQTPQDLLKWNTYKVNLADFITIEPGAIYNVQFRFHKEFSLYSCGEEQKEDSNLEQTEILEDEPYQTTWDQPGWYSDYYYPDGYDWDERDNPCDVSYYNYSHFVSRNIFASELGIIAKEGRNHVMDFAVTNLLSTEPESGVELKLFNYQNQLIETVTTGNSGFAKVDMKKKPFLLVAQKGKQFGYLRLDDGSALSTSNFNISGEVITDGLKGFIYGERGVWRPSDTLFLNFIVEKENAELPDNYPVVFQLVNPNGQVVEKRVQTENINGFYSFKIKTESDAPTGNWRAEVKVGNATFSKRVKIETVKPNRLKVDLKLPQKAMTLDTESIPMESMWLFGSPARSLKAKVDVLFVKDKTEFEGFEKYSFTDPASQFSPEEQTIFEGRLDENGKATIPVDFSSLENAPGMLKAWFTSRVFEEGGDFSINVKQARLAPFETFVGVKMPDSEDDWFTTDTDYSPEIVLVDANGKPVSGDKLQVRLYKIDWRWWWESGSENLAHYVSGNYYKPVSRWNIEKAQQKNRIKLNVKYKSWEDNGRYLLWVKDETSGHASGVTFYMSKWGSWRSEGMADGATLLTLKTDKEKYKVGEKIEVSIPSSKTGKALVSLENGTEVMDWFWVETQDKQTKFMIETKPEMAPNFYIHVSLIQSYGQTENDAPLRLYGVIPVSVENPETILKPVIEAPAEIEPEKKYTITVSEANQKEMTYTLAVVDEGLLGLTNFRTPDPHAAFYAREALGVKTWDLYDLVAGAYGARLEKAFAVGGDADMANKGKKEVNRFKPVVQFAGPFTLKKGQTNKHEFTMPNYVGSVRVMVVAGKDGAYGNNEKEVLVRKGLMLLATLPRVLAPDEEVSLPVDVFAMKENVKNATISVKTNDFVGVLGEEQKSVEFASPGEKMVYFKLKAKSKTGVAKIEIEAKSGSERAIYEVELEIRNPNSAVTVEKSAAVDGQKSWSEELKVPGVPADAEAWVEVSGFPPLNLTKHLEYLISYPHGCIEQVTSGAFPQLFLANLTKLSVDEKQSTEDHIRSALQKLPSYQIDNGGFGYWPGSSMVNEWGTNYAGHFMLKAQSEGYSLPIGLKDKWLNFQRTAARNWNSSGSYKNGIYYRGYDFIQAYRLYTLALAGSPDLGAMNRLREKGEKTAEVTWRLAATYVLAGQPEAARELINSLTTEVSDYQEMGGTFGSALRDKAMILETLVLLKDKKEAFRMLQNISDEINKRDWLSTQTAAWCLNSAGTFAKAFYKGDSETQFELNVNGEKSSLRTEIPVLKIPVKVKSDGKVNVNFTNKGANTNYVRILARGIPVGVDSTSMSNNLVLNVKYIDSGNREVDPKSLKQGEDFKMVVTVKNPGKERDYEEMVLNTVFPSGWEIINKRLNDVPEDKNSSYEYQDIRDDRVYTYFDLAMNQQKTFVFYLNAAYAGRFYQPPVNCEAMYDNSIRAQESGNWVEVVAGK</sequence>
<dbReference type="InterPro" id="IPR041246">
    <property type="entry name" value="Bact_MG10"/>
</dbReference>
<dbReference type="Pfam" id="PF17972">
    <property type="entry name" value="bMG5"/>
    <property type="match status" value="1"/>
</dbReference>
<dbReference type="PROSITE" id="PS51257">
    <property type="entry name" value="PROKAR_LIPOPROTEIN"/>
    <property type="match status" value="1"/>
</dbReference>
<dbReference type="Pfam" id="PF17973">
    <property type="entry name" value="bMG10"/>
    <property type="match status" value="1"/>
</dbReference>
<dbReference type="SUPFAM" id="SSF48239">
    <property type="entry name" value="Terpenoid cyclases/Protein prenyltransferases"/>
    <property type="match status" value="1"/>
</dbReference>
<dbReference type="SMART" id="SM01360">
    <property type="entry name" value="A2M"/>
    <property type="match status" value="1"/>
</dbReference>
<dbReference type="CDD" id="cd02891">
    <property type="entry name" value="A2M_like"/>
    <property type="match status" value="1"/>
</dbReference>